<protein>
    <recommendedName>
        <fullName evidence="5">Transmembrane protein</fullName>
    </recommendedName>
</protein>
<keyword evidence="2" id="KW-1133">Transmembrane helix</keyword>
<dbReference type="OrthoDB" id="67407at2759"/>
<keyword evidence="4" id="KW-1185">Reference proteome</keyword>
<evidence type="ECO:0008006" key="5">
    <source>
        <dbReference type="Google" id="ProtNLM"/>
    </source>
</evidence>
<name>A0A1V9Z3R7_ACHHY</name>
<feature type="transmembrane region" description="Helical" evidence="2">
    <location>
        <begin position="361"/>
        <end position="385"/>
    </location>
</feature>
<dbReference type="EMBL" id="JNBR01000451">
    <property type="protein sequence ID" value="OQR92636.1"/>
    <property type="molecule type" value="Genomic_DNA"/>
</dbReference>
<reference evidence="3 4" key="1">
    <citation type="journal article" date="2014" name="Genome Biol. Evol.">
        <title>The secreted proteins of Achlya hypogyna and Thraustotheca clavata identify the ancestral oomycete secretome and reveal gene acquisitions by horizontal gene transfer.</title>
        <authorList>
            <person name="Misner I."/>
            <person name="Blouin N."/>
            <person name="Leonard G."/>
            <person name="Richards T.A."/>
            <person name="Lane C.E."/>
        </authorList>
    </citation>
    <scope>NUCLEOTIDE SEQUENCE [LARGE SCALE GENOMIC DNA]</scope>
    <source>
        <strain evidence="3 4">ATCC 48635</strain>
    </source>
</reference>
<evidence type="ECO:0000256" key="1">
    <source>
        <dbReference type="SAM" id="MobiDB-lite"/>
    </source>
</evidence>
<feature type="transmembrane region" description="Helical" evidence="2">
    <location>
        <begin position="223"/>
        <end position="242"/>
    </location>
</feature>
<organism evidence="3 4">
    <name type="scientific">Achlya hypogyna</name>
    <name type="common">Oomycete</name>
    <name type="synonym">Protoachlya hypogyna</name>
    <dbReference type="NCBI Taxonomy" id="1202772"/>
    <lineage>
        <taxon>Eukaryota</taxon>
        <taxon>Sar</taxon>
        <taxon>Stramenopiles</taxon>
        <taxon>Oomycota</taxon>
        <taxon>Saprolegniomycetes</taxon>
        <taxon>Saprolegniales</taxon>
        <taxon>Achlyaceae</taxon>
        <taxon>Achlya</taxon>
    </lineage>
</organism>
<feature type="transmembrane region" description="Helical" evidence="2">
    <location>
        <begin position="397"/>
        <end position="418"/>
    </location>
</feature>
<feature type="transmembrane region" description="Helical" evidence="2">
    <location>
        <begin position="195"/>
        <end position="216"/>
    </location>
</feature>
<evidence type="ECO:0000256" key="2">
    <source>
        <dbReference type="SAM" id="Phobius"/>
    </source>
</evidence>
<feature type="transmembrane region" description="Helical" evidence="2">
    <location>
        <begin position="254"/>
        <end position="277"/>
    </location>
</feature>
<evidence type="ECO:0000313" key="4">
    <source>
        <dbReference type="Proteomes" id="UP000243579"/>
    </source>
</evidence>
<feature type="transmembrane region" description="Helical" evidence="2">
    <location>
        <begin position="430"/>
        <end position="447"/>
    </location>
</feature>
<dbReference type="AlphaFoldDB" id="A0A1V9Z3R7"/>
<gene>
    <name evidence="3" type="ORF">ACHHYP_03481</name>
</gene>
<evidence type="ECO:0000313" key="3">
    <source>
        <dbReference type="EMBL" id="OQR92636.1"/>
    </source>
</evidence>
<comment type="caution">
    <text evidence="3">The sequence shown here is derived from an EMBL/GenBank/DDBJ whole genome shotgun (WGS) entry which is preliminary data.</text>
</comment>
<dbReference type="Proteomes" id="UP000243579">
    <property type="component" value="Unassembled WGS sequence"/>
</dbReference>
<keyword evidence="2" id="KW-0472">Membrane</keyword>
<feature type="transmembrane region" description="Helical" evidence="2">
    <location>
        <begin position="98"/>
        <end position="118"/>
    </location>
</feature>
<keyword evidence="2" id="KW-0812">Transmembrane</keyword>
<sequence length="540" mass="58767">MIPSPRGSAGGGPYVDATPSSRTPQSLEPDDHSTCARASLASIVLMQSSMPRATIPLPGDESPPAMASVVTVVWYILSSIAIGAIVICTIVFAGATGVHFLAAFLVALLNYEMTWYALGIRQKILRPFQLYYEPDALAASRESEVPLPYARVWAPKLRLHPFVFTGLVAALTSALCGGLLLLIQRDGGLGLDPLTFHIMVAYISSTCFVAIAAAMFTPSAMDGAILLLQQAAFSVLTLNTLLDFRAAVNGNIRSIKLIDAGFALSITFVPIVILRIVRSREVARTGVTLMLDLFTLQYVPSLLNVVVSVVQDYLNPDQLDPHEVPNYRLYALVLCYLELWAADLITLIVRQVCPARPPWVAVAASVAGALGTVAIYNAAVVPAAIPCLQKPRHFALAAFSALVYHVGCQFVAVLRFVAVPSTGPVLSSTWLVRLQYLLLFGFCAMLLERFEWPGDYSYTSSDVSGQILRMWQRIDNSSYTAYVDRTAKLDFISRISSLVKIIHIKPDERQLESWSAVKLHQLVSFYGAQVLRNATNAAAT</sequence>
<proteinExistence type="predicted"/>
<feature type="transmembrane region" description="Helical" evidence="2">
    <location>
        <begin position="161"/>
        <end position="183"/>
    </location>
</feature>
<accession>A0A1V9Z3R7</accession>
<feature type="transmembrane region" description="Helical" evidence="2">
    <location>
        <begin position="329"/>
        <end position="349"/>
    </location>
</feature>
<feature type="transmembrane region" description="Helical" evidence="2">
    <location>
        <begin position="72"/>
        <end position="92"/>
    </location>
</feature>
<feature type="region of interest" description="Disordered" evidence="1">
    <location>
        <begin position="1"/>
        <end position="32"/>
    </location>
</feature>